<feature type="domain" description="DUF4007" evidence="2">
    <location>
        <begin position="16"/>
        <end position="298"/>
    </location>
</feature>
<dbReference type="Proteomes" id="UP000198672">
    <property type="component" value="Unassembled WGS sequence"/>
</dbReference>
<proteinExistence type="predicted"/>
<name>A0A1H3HZI6_ALLWA</name>
<protein>
    <recommendedName>
        <fullName evidence="2">DUF4007 domain-containing protein</fullName>
    </recommendedName>
</protein>
<reference evidence="4" key="1">
    <citation type="submission" date="2016-10" db="EMBL/GenBank/DDBJ databases">
        <authorList>
            <person name="Varghese N."/>
            <person name="Submissions S."/>
        </authorList>
    </citation>
    <scope>NUCLEOTIDE SEQUENCE [LARGE SCALE GENOMIC DNA]</scope>
    <source>
        <strain evidence="4">DSM 173</strain>
    </source>
</reference>
<dbReference type="InterPro" id="IPR025248">
    <property type="entry name" value="DUF4007"/>
</dbReference>
<sequence>MEQRRVIQLNRSQAAFGRHATFPLRYAWLTKGVQAIRSTPQLFSNPEAAMVELGVGRNMVSAMQYWLQVTRLIDFSPATPQITALGEALLGDHADPYLEDDATLWIIHWLIVSNPALATGFYWFFNHFAMPRFREPELHQALLDFIARELQVRRSASTIKSDCSTLLRLYAASASGGDDHLDSPLAPLKLIEADAQGYRSPRLARPFLPPLALHVALADRFDADPDTPALPVRVLLYGGDDWPAVGAAFRLTEDGLMAALVRVMEQYPGYYELRDTAGVHQLYRRMAISPVQILRDQYREHRV</sequence>
<dbReference type="STRING" id="61595.SAMN05421644_13816"/>
<keyword evidence="1" id="KW-0472">Membrane</keyword>
<feature type="transmembrane region" description="Helical" evidence="1">
    <location>
        <begin position="106"/>
        <end position="125"/>
    </location>
</feature>
<keyword evidence="1" id="KW-1133">Transmembrane helix</keyword>
<dbReference type="Pfam" id="PF13182">
    <property type="entry name" value="DUF4007"/>
    <property type="match status" value="1"/>
</dbReference>
<evidence type="ECO:0000313" key="4">
    <source>
        <dbReference type="Proteomes" id="UP000198672"/>
    </source>
</evidence>
<evidence type="ECO:0000256" key="1">
    <source>
        <dbReference type="SAM" id="Phobius"/>
    </source>
</evidence>
<organism evidence="3 4">
    <name type="scientific">Allochromatium warmingii</name>
    <name type="common">Chromatium warmingii</name>
    <dbReference type="NCBI Taxonomy" id="61595"/>
    <lineage>
        <taxon>Bacteria</taxon>
        <taxon>Pseudomonadati</taxon>
        <taxon>Pseudomonadota</taxon>
        <taxon>Gammaproteobacteria</taxon>
        <taxon>Chromatiales</taxon>
        <taxon>Chromatiaceae</taxon>
        <taxon>Allochromatium</taxon>
    </lineage>
</organism>
<dbReference type="EMBL" id="FNOW01000038">
    <property type="protein sequence ID" value="SDY20853.1"/>
    <property type="molecule type" value="Genomic_DNA"/>
</dbReference>
<gene>
    <name evidence="3" type="ORF">SAMN05421644_13816</name>
</gene>
<evidence type="ECO:0000259" key="2">
    <source>
        <dbReference type="Pfam" id="PF13182"/>
    </source>
</evidence>
<evidence type="ECO:0000313" key="3">
    <source>
        <dbReference type="EMBL" id="SDY20853.1"/>
    </source>
</evidence>
<accession>A0A1H3HZI6</accession>
<keyword evidence="4" id="KW-1185">Reference proteome</keyword>
<keyword evidence="1" id="KW-0812">Transmembrane</keyword>
<dbReference type="AlphaFoldDB" id="A0A1H3HZI6"/>